<feature type="transmembrane region" description="Helical" evidence="2">
    <location>
        <begin position="78"/>
        <end position="98"/>
    </location>
</feature>
<dbReference type="AlphaFoldDB" id="A0AAD6VU58"/>
<comment type="caution">
    <text evidence="3">The sequence shown here is derived from an EMBL/GenBank/DDBJ whole genome shotgun (WGS) entry which is preliminary data.</text>
</comment>
<keyword evidence="2" id="KW-0472">Membrane</keyword>
<reference evidence="3" key="1">
    <citation type="submission" date="2023-03" db="EMBL/GenBank/DDBJ databases">
        <title>Massive genome expansion in bonnet fungi (Mycena s.s.) driven by repeated elements and novel gene families across ecological guilds.</title>
        <authorList>
            <consortium name="Lawrence Berkeley National Laboratory"/>
            <person name="Harder C.B."/>
            <person name="Miyauchi S."/>
            <person name="Viragh M."/>
            <person name="Kuo A."/>
            <person name="Thoen E."/>
            <person name="Andreopoulos B."/>
            <person name="Lu D."/>
            <person name="Skrede I."/>
            <person name="Drula E."/>
            <person name="Henrissat B."/>
            <person name="Morin E."/>
            <person name="Kohler A."/>
            <person name="Barry K."/>
            <person name="LaButti K."/>
            <person name="Morin E."/>
            <person name="Salamov A."/>
            <person name="Lipzen A."/>
            <person name="Mereny Z."/>
            <person name="Hegedus B."/>
            <person name="Baldrian P."/>
            <person name="Stursova M."/>
            <person name="Weitz H."/>
            <person name="Taylor A."/>
            <person name="Grigoriev I.V."/>
            <person name="Nagy L.G."/>
            <person name="Martin F."/>
            <person name="Kauserud H."/>
        </authorList>
    </citation>
    <scope>NUCLEOTIDE SEQUENCE</scope>
    <source>
        <strain evidence="3">9144</strain>
    </source>
</reference>
<evidence type="ECO:0000256" key="2">
    <source>
        <dbReference type="SAM" id="Phobius"/>
    </source>
</evidence>
<sequence>MPSTPVYAQVLCICHANRARWMRFWCTFRLKRFVTLVSQVAIHYALSVRSGYTLPVLVAQYGPRGLRRSAVWASLQTYGHSVAAALLIVLWLVCAGWSAHTSHKCLLSMLAGRSALGSVVLLSAICSLSSAGPIDRVAALAGAVHGDGYVLSALLTPVVSQSVSVDRLRLPADCPPTARPMKLSLTPRKRSNASLNSGPAAAKRPRGRKNKDKQVSSCRVLDAKAGGHRRLAPSTPRLRRPSTPCSVYPAATARRDAASSTQRQAAINASLRLPRGHGASGCRVLDVKAGGHRHLAPSTPVGGMPRPRRKPRLPTRRQTSSGALFSPIAAAAAASYAAARDLRRPVLLFRGHGLLTRHRSIPRLRARMHARSTGGSYPDHAFPFGAAPTSSNAGQIGNLLVDTLAGCLAHSASSLHTSESYVYFPWSLPAPLVSGSRLMGMPPVQCAIALVGHGLFSRPRHFSRRLTHYLYVSTGAGVVAATRRLSLPNFFLFPLLGIVRYRSPTRRWGMHATVARKFSCHMDETMLAIRRCPHFVACSATVLTRRRPHAPHACRTNEMGPRPTIVFAAPSTCSALTGPPALSLPLAYHYEVRGAGCQGDDVRICDTHQTIPQVAPALSGPAVPDVCVAATFRCPIRMTFTPCDARGSLLMAPDARFQQCPMFDCLCHALLFAFRGPALLWVLAACIAAASCRPNEPLFASHGPALAITSTER</sequence>
<keyword evidence="2" id="KW-0812">Transmembrane</keyword>
<organism evidence="3 4">
    <name type="scientific">Mycena pura</name>
    <dbReference type="NCBI Taxonomy" id="153505"/>
    <lineage>
        <taxon>Eukaryota</taxon>
        <taxon>Fungi</taxon>
        <taxon>Dikarya</taxon>
        <taxon>Basidiomycota</taxon>
        <taxon>Agaricomycotina</taxon>
        <taxon>Agaricomycetes</taxon>
        <taxon>Agaricomycetidae</taxon>
        <taxon>Agaricales</taxon>
        <taxon>Marasmiineae</taxon>
        <taxon>Mycenaceae</taxon>
        <taxon>Mycena</taxon>
    </lineage>
</organism>
<accession>A0AAD6VU58</accession>
<proteinExistence type="predicted"/>
<gene>
    <name evidence="3" type="ORF">GGX14DRAFT_558323</name>
</gene>
<protein>
    <submittedName>
        <fullName evidence="3">Uncharacterized protein</fullName>
    </submittedName>
</protein>
<feature type="region of interest" description="Disordered" evidence="1">
    <location>
        <begin position="176"/>
        <end position="245"/>
    </location>
</feature>
<keyword evidence="4" id="KW-1185">Reference proteome</keyword>
<dbReference type="Proteomes" id="UP001219525">
    <property type="component" value="Unassembled WGS sequence"/>
</dbReference>
<keyword evidence="2" id="KW-1133">Transmembrane helix</keyword>
<evidence type="ECO:0000313" key="3">
    <source>
        <dbReference type="EMBL" id="KAJ7222235.1"/>
    </source>
</evidence>
<feature type="compositionally biased region" description="Low complexity" evidence="1">
    <location>
        <begin position="232"/>
        <end position="244"/>
    </location>
</feature>
<name>A0AAD6VU58_9AGAR</name>
<feature type="region of interest" description="Disordered" evidence="1">
    <location>
        <begin position="292"/>
        <end position="320"/>
    </location>
</feature>
<evidence type="ECO:0000256" key="1">
    <source>
        <dbReference type="SAM" id="MobiDB-lite"/>
    </source>
</evidence>
<dbReference type="EMBL" id="JARJCW010000007">
    <property type="protein sequence ID" value="KAJ7222235.1"/>
    <property type="molecule type" value="Genomic_DNA"/>
</dbReference>
<feature type="compositionally biased region" description="Basic residues" evidence="1">
    <location>
        <begin position="306"/>
        <end position="315"/>
    </location>
</feature>
<evidence type="ECO:0000313" key="4">
    <source>
        <dbReference type="Proteomes" id="UP001219525"/>
    </source>
</evidence>